<evidence type="ECO:0000256" key="2">
    <source>
        <dbReference type="ARBA" id="ARBA00022729"/>
    </source>
</evidence>
<keyword evidence="2 4" id="KW-0732">Signal</keyword>
<keyword evidence="6" id="KW-1185">Reference proteome</keyword>
<evidence type="ECO:0000256" key="1">
    <source>
        <dbReference type="ARBA" id="ARBA00004418"/>
    </source>
</evidence>
<comment type="subcellular location">
    <subcellularLocation>
        <location evidence="1">Periplasm</location>
    </subcellularLocation>
</comment>
<comment type="caution">
    <text evidence="5">The sequence shown here is derived from an EMBL/GenBank/DDBJ whole genome shotgun (WGS) entry which is preliminary data.</text>
</comment>
<reference evidence="6" key="1">
    <citation type="journal article" date="2019" name="Int. J. Syst. Evol. Microbiol.">
        <title>The Global Catalogue of Microorganisms (GCM) 10K type strain sequencing project: providing services to taxonomists for standard genome sequencing and annotation.</title>
        <authorList>
            <consortium name="The Broad Institute Genomics Platform"/>
            <consortium name="The Broad Institute Genome Sequencing Center for Infectious Disease"/>
            <person name="Wu L."/>
            <person name="Ma J."/>
        </authorList>
    </citation>
    <scope>NUCLEOTIDE SEQUENCE [LARGE SCALE GENOMIC DNA]</scope>
    <source>
        <strain evidence="6">CCUG 56029</strain>
    </source>
</reference>
<dbReference type="Gene3D" id="3.40.190.170">
    <property type="entry name" value="Bacterial extracellular solute-binding protein, family 7"/>
    <property type="match status" value="1"/>
</dbReference>
<dbReference type="NCBIfam" id="NF037995">
    <property type="entry name" value="TRAP_S1"/>
    <property type="match status" value="1"/>
</dbReference>
<name>A0ABW4R3E0_9RHOB</name>
<dbReference type="Pfam" id="PF03480">
    <property type="entry name" value="DctP"/>
    <property type="match status" value="1"/>
</dbReference>
<dbReference type="SUPFAM" id="SSF53850">
    <property type="entry name" value="Periplasmic binding protein-like II"/>
    <property type="match status" value="1"/>
</dbReference>
<dbReference type="PANTHER" id="PTHR33376:SF2">
    <property type="entry name" value="DICARBOXYLATE-BINDING PERIPLASMIC PROTEIN"/>
    <property type="match status" value="1"/>
</dbReference>
<dbReference type="RefSeq" id="WP_379139679.1">
    <property type="nucleotide sequence ID" value="NZ_JBHUEN010000006.1"/>
</dbReference>
<organism evidence="5 6">
    <name type="scientific">Paracoccus pacificus</name>
    <dbReference type="NCBI Taxonomy" id="1463598"/>
    <lineage>
        <taxon>Bacteria</taxon>
        <taxon>Pseudomonadati</taxon>
        <taxon>Pseudomonadota</taxon>
        <taxon>Alphaproteobacteria</taxon>
        <taxon>Rhodobacterales</taxon>
        <taxon>Paracoccaceae</taxon>
        <taxon>Paracoccus</taxon>
    </lineage>
</organism>
<evidence type="ECO:0000313" key="6">
    <source>
        <dbReference type="Proteomes" id="UP001597213"/>
    </source>
</evidence>
<sequence>MGGTTLKTLNTLLAALLATAAGVAAAQACDVTLRSSDTHPDGYPTVEGVKFMAKQVEEKTNGRVCIEVFPSSQLGEEKDTIEQTQFGVIDMVRASFGSFNNIVPEAQLLSLPYLFRDVEHMYKVMDGPIGQETLVKAFEAHDLVPLAYYDGGSRSFYNSQKPIKSIDDLKGMKFRVMQSDVFVDMMGALGANATPMPYGEVYSAIQTGVIDGAENNYPSFDTSGHAEVAKYYTQDQHLMVPEVVAMSKLSWDKLSPEDQAIVRQAALDSVPVERKLWAEQEKASEEKVKAAGVEIIKDIDKTPFIEAMVPVYEKYVTTPEFKAIVKQIQDTK</sequence>
<feature type="chain" id="PRO_5045851384" evidence="4">
    <location>
        <begin position="29"/>
        <end position="332"/>
    </location>
</feature>
<dbReference type="InterPro" id="IPR038404">
    <property type="entry name" value="TRAP_DctP_sf"/>
</dbReference>
<dbReference type="PANTHER" id="PTHR33376">
    <property type="match status" value="1"/>
</dbReference>
<dbReference type="InterPro" id="IPR018389">
    <property type="entry name" value="DctP_fam"/>
</dbReference>
<evidence type="ECO:0000313" key="5">
    <source>
        <dbReference type="EMBL" id="MFD1880469.1"/>
    </source>
</evidence>
<dbReference type="Proteomes" id="UP001597213">
    <property type="component" value="Unassembled WGS sequence"/>
</dbReference>
<keyword evidence="3" id="KW-0574">Periplasm</keyword>
<accession>A0ABW4R3E0</accession>
<gene>
    <name evidence="5" type="ORF">ACFSCT_01920</name>
</gene>
<dbReference type="CDD" id="cd13671">
    <property type="entry name" value="PBP2_TRAP_SBP_like_3"/>
    <property type="match status" value="1"/>
</dbReference>
<proteinExistence type="predicted"/>
<dbReference type="InterPro" id="IPR004682">
    <property type="entry name" value="TRAP_DctP"/>
</dbReference>
<evidence type="ECO:0000256" key="3">
    <source>
        <dbReference type="ARBA" id="ARBA00022764"/>
    </source>
</evidence>
<protein>
    <submittedName>
        <fullName evidence="5">TRAP transporter substrate-binding protein</fullName>
    </submittedName>
</protein>
<evidence type="ECO:0000256" key="4">
    <source>
        <dbReference type="SAM" id="SignalP"/>
    </source>
</evidence>
<dbReference type="EMBL" id="JBHUEN010000006">
    <property type="protein sequence ID" value="MFD1880469.1"/>
    <property type="molecule type" value="Genomic_DNA"/>
</dbReference>
<dbReference type="PIRSF" id="PIRSF006470">
    <property type="entry name" value="DctB"/>
    <property type="match status" value="1"/>
</dbReference>
<feature type="signal peptide" evidence="4">
    <location>
        <begin position="1"/>
        <end position="28"/>
    </location>
</feature>
<dbReference type="NCBIfam" id="TIGR00787">
    <property type="entry name" value="dctP"/>
    <property type="match status" value="1"/>
</dbReference>
<dbReference type="PROSITE" id="PS51257">
    <property type="entry name" value="PROKAR_LIPOPROTEIN"/>
    <property type="match status" value="1"/>
</dbReference>